<reference evidence="3" key="3">
    <citation type="submission" date="2015-04" db="UniProtKB">
        <authorList>
            <consortium name="EnsemblPlants"/>
        </authorList>
    </citation>
    <scope>IDENTIFICATION</scope>
    <source>
        <strain evidence="3">cv. Jemalong A17</strain>
    </source>
</reference>
<dbReference type="HOGENOM" id="CLU_2254164_0_0_1"/>
<dbReference type="GO" id="GO:0000981">
    <property type="term" value="F:DNA-binding transcription factor activity, RNA polymerase II-specific"/>
    <property type="evidence" value="ECO:0000318"/>
    <property type="project" value="GO_Central"/>
</dbReference>
<dbReference type="GO" id="GO:0006357">
    <property type="term" value="P:regulation of transcription by RNA polymerase II"/>
    <property type="evidence" value="ECO:0000318"/>
    <property type="project" value="GO_Central"/>
</dbReference>
<dbReference type="EnsemblPlants" id="AET01532">
    <property type="protein sequence ID" value="AET01532"/>
    <property type="gene ID" value="MTR_8g014620"/>
</dbReference>
<accession>A0A0C3XWZ3</accession>
<sequence length="104" mass="11566">MLCFGNYQNEIDETTNVILTPQKSIITSSDSSSASSCNHQTNTGFNSLTTLGERIAALQHVSPFGKTDTASVLHEATGYMIKFRFCALHACNLDKFNFKIFFIY</sequence>
<dbReference type="PaxDb" id="3880-AET01532"/>
<evidence type="ECO:0000313" key="3">
    <source>
        <dbReference type="EnsemblPlants" id="AET01532"/>
    </source>
</evidence>
<keyword evidence="4" id="KW-1185">Reference proteome</keyword>
<reference evidence="2 4" key="1">
    <citation type="journal article" date="2011" name="Nature">
        <title>The Medicago genome provides insight into the evolution of rhizobial symbioses.</title>
        <authorList>
            <person name="Young N.D."/>
            <person name="Debelle F."/>
            <person name="Oldroyd G.E."/>
            <person name="Geurts R."/>
            <person name="Cannon S.B."/>
            <person name="Udvardi M.K."/>
            <person name="Benedito V.A."/>
            <person name="Mayer K.F."/>
            <person name="Gouzy J."/>
            <person name="Schoof H."/>
            <person name="Van de Peer Y."/>
            <person name="Proost S."/>
            <person name="Cook D.R."/>
            <person name="Meyers B.C."/>
            <person name="Spannagl M."/>
            <person name="Cheung F."/>
            <person name="De Mita S."/>
            <person name="Krishnakumar V."/>
            <person name="Gundlach H."/>
            <person name="Zhou S."/>
            <person name="Mudge J."/>
            <person name="Bharti A.K."/>
            <person name="Murray J.D."/>
            <person name="Naoumkina M.A."/>
            <person name="Rosen B."/>
            <person name="Silverstein K.A."/>
            <person name="Tang H."/>
            <person name="Rombauts S."/>
            <person name="Zhao P.X."/>
            <person name="Zhou P."/>
            <person name="Barbe V."/>
            <person name="Bardou P."/>
            <person name="Bechner M."/>
            <person name="Bellec A."/>
            <person name="Berger A."/>
            <person name="Berges H."/>
            <person name="Bidwell S."/>
            <person name="Bisseling T."/>
            <person name="Choisne N."/>
            <person name="Couloux A."/>
            <person name="Denny R."/>
            <person name="Deshpande S."/>
            <person name="Dai X."/>
            <person name="Doyle J.J."/>
            <person name="Dudez A.M."/>
            <person name="Farmer A.D."/>
            <person name="Fouteau S."/>
            <person name="Franken C."/>
            <person name="Gibelin C."/>
            <person name="Gish J."/>
            <person name="Goldstein S."/>
            <person name="Gonzalez A.J."/>
            <person name="Green P.J."/>
            <person name="Hallab A."/>
            <person name="Hartog M."/>
            <person name="Hua A."/>
            <person name="Humphray S.J."/>
            <person name="Jeong D.H."/>
            <person name="Jing Y."/>
            <person name="Jocker A."/>
            <person name="Kenton S.M."/>
            <person name="Kim D.J."/>
            <person name="Klee K."/>
            <person name="Lai H."/>
            <person name="Lang C."/>
            <person name="Lin S."/>
            <person name="Macmil S.L."/>
            <person name="Magdelenat G."/>
            <person name="Matthews L."/>
            <person name="McCorrison J."/>
            <person name="Monaghan E.L."/>
            <person name="Mun J.H."/>
            <person name="Najar F.Z."/>
            <person name="Nicholson C."/>
            <person name="Noirot C."/>
            <person name="O'Bleness M."/>
            <person name="Paule C.R."/>
            <person name="Poulain J."/>
            <person name="Prion F."/>
            <person name="Qin B."/>
            <person name="Qu C."/>
            <person name="Retzel E.F."/>
            <person name="Riddle C."/>
            <person name="Sallet E."/>
            <person name="Samain S."/>
            <person name="Samson N."/>
            <person name="Sanders I."/>
            <person name="Saurat O."/>
            <person name="Scarpelli C."/>
            <person name="Schiex T."/>
            <person name="Segurens B."/>
            <person name="Severin A.J."/>
            <person name="Sherrier D.J."/>
            <person name="Shi R."/>
            <person name="Sims S."/>
            <person name="Singer S.R."/>
            <person name="Sinharoy S."/>
            <person name="Sterck L."/>
            <person name="Viollet A."/>
            <person name="Wang B.B."/>
            <person name="Wang K."/>
            <person name="Wang M."/>
            <person name="Wang X."/>
            <person name="Warfsmann J."/>
            <person name="Weissenbach J."/>
            <person name="White D.D."/>
            <person name="White J.D."/>
            <person name="Wiley G.B."/>
            <person name="Wincker P."/>
            <person name="Xing Y."/>
            <person name="Yang L."/>
            <person name="Yao Z."/>
            <person name="Ying F."/>
            <person name="Zhai J."/>
            <person name="Zhou L."/>
            <person name="Zuber A."/>
            <person name="Denarie J."/>
            <person name="Dixon R.A."/>
            <person name="May G.D."/>
            <person name="Schwartz D.C."/>
            <person name="Rogers J."/>
            <person name="Quetier F."/>
            <person name="Town C.D."/>
            <person name="Roe B.A."/>
        </authorList>
    </citation>
    <scope>NUCLEOTIDE SEQUENCE [LARGE SCALE GENOMIC DNA]</scope>
    <source>
        <strain evidence="2">A17</strain>
        <strain evidence="3 4">cv. Jemalong A17</strain>
    </source>
</reference>
<proteinExistence type="predicted"/>
<dbReference type="GO" id="GO:0000978">
    <property type="term" value="F:RNA polymerase II cis-regulatory region sequence-specific DNA binding"/>
    <property type="evidence" value="ECO:0000318"/>
    <property type="project" value="GO_Central"/>
</dbReference>
<dbReference type="InterPro" id="IPR045239">
    <property type="entry name" value="bHLH95_bHLH"/>
</dbReference>
<accession>G7LGQ2</accession>
<dbReference type="STRING" id="3880.G7LGQ2"/>
<gene>
    <name evidence="2" type="ordered locus">MTR_8g014620</name>
</gene>
<evidence type="ECO:0000313" key="4">
    <source>
        <dbReference type="Proteomes" id="UP000002051"/>
    </source>
</evidence>
<protein>
    <submittedName>
        <fullName evidence="2">Basic helix loop helix (BHLH) DNA-binding superfamily protein, putative</fullName>
    </submittedName>
</protein>
<dbReference type="GO" id="GO:0005634">
    <property type="term" value="C:nucleus"/>
    <property type="evidence" value="ECO:0000318"/>
    <property type="project" value="GO_Central"/>
</dbReference>
<dbReference type="AlphaFoldDB" id="G7LGQ2"/>
<keyword evidence="1 2" id="KW-0238">DNA-binding</keyword>
<dbReference type="Proteomes" id="UP000002051">
    <property type="component" value="Chromosome 8"/>
</dbReference>
<evidence type="ECO:0000256" key="1">
    <source>
        <dbReference type="ARBA" id="ARBA00023125"/>
    </source>
</evidence>
<name>G7LGQ2_MEDTR</name>
<organism evidence="2 4">
    <name type="scientific">Medicago truncatula</name>
    <name type="common">Barrel medic</name>
    <name type="synonym">Medicago tribuloides</name>
    <dbReference type="NCBI Taxonomy" id="3880"/>
    <lineage>
        <taxon>Eukaryota</taxon>
        <taxon>Viridiplantae</taxon>
        <taxon>Streptophyta</taxon>
        <taxon>Embryophyta</taxon>
        <taxon>Tracheophyta</taxon>
        <taxon>Spermatophyta</taxon>
        <taxon>Magnoliopsida</taxon>
        <taxon>eudicotyledons</taxon>
        <taxon>Gunneridae</taxon>
        <taxon>Pentapetalae</taxon>
        <taxon>rosids</taxon>
        <taxon>fabids</taxon>
        <taxon>Fabales</taxon>
        <taxon>Fabaceae</taxon>
        <taxon>Papilionoideae</taxon>
        <taxon>50 kb inversion clade</taxon>
        <taxon>NPAAA clade</taxon>
        <taxon>Hologalegina</taxon>
        <taxon>IRL clade</taxon>
        <taxon>Trifolieae</taxon>
        <taxon>Medicago</taxon>
    </lineage>
</organism>
<dbReference type="EMBL" id="CM001224">
    <property type="protein sequence ID" value="AET01532.2"/>
    <property type="molecule type" value="Genomic_DNA"/>
</dbReference>
<reference evidence="2 4" key="2">
    <citation type="journal article" date="2014" name="BMC Genomics">
        <title>An improved genome release (version Mt4.0) for the model legume Medicago truncatula.</title>
        <authorList>
            <person name="Tang H."/>
            <person name="Krishnakumar V."/>
            <person name="Bidwell S."/>
            <person name="Rosen B."/>
            <person name="Chan A."/>
            <person name="Zhou S."/>
            <person name="Gentzbittel L."/>
            <person name="Childs K.L."/>
            <person name="Yandell M."/>
            <person name="Gundlach H."/>
            <person name="Mayer K.F."/>
            <person name="Schwartz D.C."/>
            <person name="Town C.D."/>
        </authorList>
    </citation>
    <scope>GENOME REANNOTATION</scope>
    <source>
        <strain evidence="3 4">cv. Jemalong A17</strain>
    </source>
</reference>
<evidence type="ECO:0000313" key="2">
    <source>
        <dbReference type="EMBL" id="AET01532.2"/>
    </source>
</evidence>
<dbReference type="CDD" id="cd11393">
    <property type="entry name" value="bHLH_AtbHLH_like"/>
    <property type="match status" value="1"/>
</dbReference>